<reference evidence="2 3" key="1">
    <citation type="journal article" date="2016" name="Mol. Biol. Evol.">
        <title>Comparative Genomics of Early-Diverging Mushroom-Forming Fungi Provides Insights into the Origins of Lignocellulose Decay Capabilities.</title>
        <authorList>
            <person name="Nagy L.G."/>
            <person name="Riley R."/>
            <person name="Tritt A."/>
            <person name="Adam C."/>
            <person name="Daum C."/>
            <person name="Floudas D."/>
            <person name="Sun H."/>
            <person name="Yadav J.S."/>
            <person name="Pangilinan J."/>
            <person name="Larsson K.H."/>
            <person name="Matsuura K."/>
            <person name="Barry K."/>
            <person name="Labutti K."/>
            <person name="Kuo R."/>
            <person name="Ohm R.A."/>
            <person name="Bhattacharya S.S."/>
            <person name="Shirouzu T."/>
            <person name="Yoshinaga Y."/>
            <person name="Martin F.M."/>
            <person name="Grigoriev I.V."/>
            <person name="Hibbett D.S."/>
        </authorList>
    </citation>
    <scope>NUCLEOTIDE SEQUENCE [LARGE SCALE GENOMIC DNA]</scope>
    <source>
        <strain evidence="2 3">TUFC12733</strain>
    </source>
</reference>
<sequence>MARLSDLLAYIKANATAFDFKNGELINRLIDCLYPKPEAAHSSPLRQPSVSLSHTGRSRKRSTARPKFIERFLTDATATFPLQKVQEHIHDSTIDAEERTVPATDVELRHTPASREVMLHGNSEADPVQLASSAPQLGASPDRQTWPSGMPSSKTSPSPIQLLAQAQSHTSSYAQTRTFSAFQSVTSVDFPSGTILLPPPHEVQPAGTASQPEGLDGSNQAPRAGSSAELEEQPHRLGFVPPESQGKAVQSARDAVSALIRRSIRLDSDNMSFHAGFSSVMRIDMKKGDLATACERLRKIEPSFSLDAVTRKALLKEVLNKLTSPDDPRFFLCIMVAQKYLDREWYDEVVNSGWLDKIELGLNSLSAGRHSNEDTVMLQRCLGGLERKFKDRGKNSAKEQDQIRRLKQFLDRHTSGAAHVWGERFSE</sequence>
<feature type="region of interest" description="Disordered" evidence="1">
    <location>
        <begin position="40"/>
        <end position="65"/>
    </location>
</feature>
<accession>A0A167JVE3</accession>
<dbReference type="EMBL" id="KV417298">
    <property type="protein sequence ID" value="KZO93951.1"/>
    <property type="molecule type" value="Genomic_DNA"/>
</dbReference>
<feature type="region of interest" description="Disordered" evidence="1">
    <location>
        <begin position="193"/>
        <end position="232"/>
    </location>
</feature>
<keyword evidence="3" id="KW-1185">Reference proteome</keyword>
<dbReference type="Proteomes" id="UP000076738">
    <property type="component" value="Unassembled WGS sequence"/>
</dbReference>
<protein>
    <submittedName>
        <fullName evidence="2">Uncharacterized protein</fullName>
    </submittedName>
</protein>
<evidence type="ECO:0000256" key="1">
    <source>
        <dbReference type="SAM" id="MobiDB-lite"/>
    </source>
</evidence>
<feature type="compositionally biased region" description="Polar residues" evidence="1">
    <location>
        <begin position="207"/>
        <end position="221"/>
    </location>
</feature>
<gene>
    <name evidence="2" type="ORF">CALVIDRAFT_238515</name>
</gene>
<feature type="compositionally biased region" description="Polar residues" evidence="1">
    <location>
        <begin position="44"/>
        <end position="55"/>
    </location>
</feature>
<evidence type="ECO:0000313" key="3">
    <source>
        <dbReference type="Proteomes" id="UP000076738"/>
    </source>
</evidence>
<organism evidence="2 3">
    <name type="scientific">Calocera viscosa (strain TUFC12733)</name>
    <dbReference type="NCBI Taxonomy" id="1330018"/>
    <lineage>
        <taxon>Eukaryota</taxon>
        <taxon>Fungi</taxon>
        <taxon>Dikarya</taxon>
        <taxon>Basidiomycota</taxon>
        <taxon>Agaricomycotina</taxon>
        <taxon>Dacrymycetes</taxon>
        <taxon>Dacrymycetales</taxon>
        <taxon>Dacrymycetaceae</taxon>
        <taxon>Calocera</taxon>
    </lineage>
</organism>
<dbReference type="AlphaFoldDB" id="A0A167JVE3"/>
<feature type="compositionally biased region" description="Polar residues" evidence="1">
    <location>
        <begin position="142"/>
        <end position="159"/>
    </location>
</feature>
<evidence type="ECO:0000313" key="2">
    <source>
        <dbReference type="EMBL" id="KZO93951.1"/>
    </source>
</evidence>
<feature type="region of interest" description="Disordered" evidence="1">
    <location>
        <begin position="127"/>
        <end position="159"/>
    </location>
</feature>
<name>A0A167JVE3_CALVF</name>
<proteinExistence type="predicted"/>